<name>A0A195F5T3_9HYME</name>
<evidence type="ECO:0000313" key="2">
    <source>
        <dbReference type="Proteomes" id="UP000078541"/>
    </source>
</evidence>
<accession>A0A195F5T3</accession>
<dbReference type="AlphaFoldDB" id="A0A195F5T3"/>
<keyword evidence="2" id="KW-1185">Reference proteome</keyword>
<sequence>MPFFRNILKYMRNFLERDASFAINDVRWNYTESQPKENNRPDVEIRGSTEVSSKLLIARTNNLVWLKRKR</sequence>
<reference evidence="1 2" key="1">
    <citation type="submission" date="2016-03" db="EMBL/GenBank/DDBJ databases">
        <title>Trachymyrmex septentrionalis WGS genome.</title>
        <authorList>
            <person name="Nygaard S."/>
            <person name="Hu H."/>
            <person name="Boomsma J."/>
            <person name="Zhang G."/>
        </authorList>
    </citation>
    <scope>NUCLEOTIDE SEQUENCE [LARGE SCALE GENOMIC DNA]</scope>
    <source>
        <strain evidence="1">Tsep2-gDNA-1</strain>
        <tissue evidence="1">Whole body</tissue>
    </source>
</reference>
<proteinExistence type="predicted"/>
<dbReference type="Proteomes" id="UP000078541">
    <property type="component" value="Unassembled WGS sequence"/>
</dbReference>
<dbReference type="EMBL" id="KQ981798">
    <property type="protein sequence ID" value="KYN35736.1"/>
    <property type="molecule type" value="Genomic_DNA"/>
</dbReference>
<organism evidence="1 2">
    <name type="scientific">Trachymyrmex septentrionalis</name>
    <dbReference type="NCBI Taxonomy" id="34720"/>
    <lineage>
        <taxon>Eukaryota</taxon>
        <taxon>Metazoa</taxon>
        <taxon>Ecdysozoa</taxon>
        <taxon>Arthropoda</taxon>
        <taxon>Hexapoda</taxon>
        <taxon>Insecta</taxon>
        <taxon>Pterygota</taxon>
        <taxon>Neoptera</taxon>
        <taxon>Endopterygota</taxon>
        <taxon>Hymenoptera</taxon>
        <taxon>Apocrita</taxon>
        <taxon>Aculeata</taxon>
        <taxon>Formicoidea</taxon>
        <taxon>Formicidae</taxon>
        <taxon>Myrmicinae</taxon>
        <taxon>Trachymyrmex</taxon>
    </lineage>
</organism>
<gene>
    <name evidence="1" type="ORF">ALC56_09936</name>
</gene>
<evidence type="ECO:0000313" key="1">
    <source>
        <dbReference type="EMBL" id="KYN35736.1"/>
    </source>
</evidence>
<protein>
    <submittedName>
        <fullName evidence="1">Uncharacterized protein</fullName>
    </submittedName>
</protein>